<keyword evidence="2" id="KW-1185">Reference proteome</keyword>
<dbReference type="RefSeq" id="WP_172238498.1">
    <property type="nucleotide sequence ID" value="NZ_BMDD01000001.1"/>
</dbReference>
<dbReference type="Proteomes" id="UP000605427">
    <property type="component" value="Unassembled WGS sequence"/>
</dbReference>
<dbReference type="SUPFAM" id="SSF52540">
    <property type="entry name" value="P-loop containing nucleoside triphosphate hydrolases"/>
    <property type="match status" value="1"/>
</dbReference>
<accession>A0ABQ1ZMT4</accession>
<reference evidence="2" key="1">
    <citation type="journal article" date="2019" name="Int. J. Syst. Evol. Microbiol.">
        <title>The Global Catalogue of Microorganisms (GCM) 10K type strain sequencing project: providing services to taxonomists for standard genome sequencing and annotation.</title>
        <authorList>
            <consortium name="The Broad Institute Genomics Platform"/>
            <consortium name="The Broad Institute Genome Sequencing Center for Infectious Disease"/>
            <person name="Wu L."/>
            <person name="Ma J."/>
        </authorList>
    </citation>
    <scope>NUCLEOTIDE SEQUENCE [LARGE SCALE GENOMIC DNA]</scope>
    <source>
        <strain evidence="2">CCM 8702</strain>
    </source>
</reference>
<organism evidence="1 2">
    <name type="scientific">Saccharibacillus endophyticus</name>
    <dbReference type="NCBI Taxonomy" id="2060666"/>
    <lineage>
        <taxon>Bacteria</taxon>
        <taxon>Bacillati</taxon>
        <taxon>Bacillota</taxon>
        <taxon>Bacilli</taxon>
        <taxon>Bacillales</taxon>
        <taxon>Paenibacillaceae</taxon>
        <taxon>Saccharibacillus</taxon>
    </lineage>
</organism>
<evidence type="ECO:0000313" key="2">
    <source>
        <dbReference type="Proteomes" id="UP000605427"/>
    </source>
</evidence>
<evidence type="ECO:0008006" key="3">
    <source>
        <dbReference type="Google" id="ProtNLM"/>
    </source>
</evidence>
<comment type="caution">
    <text evidence="1">The sequence shown here is derived from an EMBL/GenBank/DDBJ whole genome shotgun (WGS) entry which is preliminary data.</text>
</comment>
<dbReference type="InterPro" id="IPR027417">
    <property type="entry name" value="P-loop_NTPase"/>
</dbReference>
<name>A0ABQ1ZMT4_9BACL</name>
<gene>
    <name evidence="1" type="ORF">GCM10007362_04660</name>
</gene>
<sequence length="1381" mass="161482">MKKNIYDWERFWCGRTDSYSLDQEGFLTEPTSEYGKYLSTAVKTADELKQVKCLALLGEPGIGKTYTFKKMSQEQELSQDIIYIDLRSFASEQRLMRKLFDSPKFLNWVDSDNLLYVFLDSLDECLLQMKEIADLLADEFKNYDCNRLFLRIACRTADWPLRLEEELINAWGEDEFLALEMLPLRRCDVEGAASSEGLDSNQFLEAVIAKNIVPFAIKPVTLKMLLNIFESQDSFPDKQSQIYYEGCRWLCEELNAKIKSFKTTDVEGRLTIASRIAALTIFTNKFTIVRENYFGRYQKEDLNMLDILNGSDRQINQNLVLAENDVAEVLSTGLFTSRGAARFGWSHQTYAEFLAAIYLIESNFTFEQMLSLIKHPTDPTGKIIPQLRETAVWLASLNNNVFQYILDHEPELLLKSDIVNTEDNAKKRIVEHLLLKCEAQELHGSEPDLINLLNKLNHPQIAAQLHPYISNPSKNSFARRIAIRIAKINRVQQLKNEVLLLLLDPKEDHYLRGLAVNTYVQLCDSSEIQNLMPLVEENLEEDYNDELKGKALSALWPDVINLEQLLSILTPPKKLNFWGEYRYFIKYKFEEALTEKDLPFVLTWLLGYSDFRHIDFFWEDLFKELMNQALDNFENKYTVEAFIKIIKIRFKNFDDFEYLKREIKVDIKKKIVEKILLESEEGVNHLAYSIFVKEIDLIWFLEQACEQREERIQKKFARLSLWCGDIFEYRNVETIMKFANDNAAVFETYKGYLEPIVLDSKEAVQAKNDFYKLERRRLRNREQQTPKVPSLTTRFDTWMAKVIAGEVGLWWRVIYELAYLDEVNRADVFNMNIQTYPGWSLIADREKRLVINYSKEYIKQAEVLKEEWFGKNILHHAAMAGYKALRLNYDFEHDFLYSIDTNIWSKWSPVLFCSYNESPEEEKIRKQLMRMAYSKASSKIINDLLELMLKYDQDNSSISFIGLMEECWDDELQVKVFRFLREQKLNDQNKSILIGELLESKVSGVEEYVLSIIKTQLNNDENSKLSATIQAVALLKSNEQTWKQIWNFKQHDPIFLREVFLLAADKTEAKLKVNSFSEEFLAEIFIWLTKQFPHHEDPNHENETMAHWVGPREHIAEFRDSLLILLKGRGTEKSISAIEQIIRSFPHLSWLNWTLQEAKETTRRSTWQPVSAKDLILLAENSQKRIVDSGHQLIDVVLKALTKIEQRLHGVTPEVRDIWNDVGDNKYTPYNENEFSDYIKRRLEDEIRGNAIVVNREVELQATLASETGERTDIHVDAVALSDADNFEKITVVIEVKGNWHRELLTAMQTQLADRYLSEGKTSYGIYLVGWFDSEKWSASDSRKKNALKYDIEEVKEILHKQAEELSINKQIKTFVMNAKY</sequence>
<dbReference type="Gene3D" id="3.40.50.300">
    <property type="entry name" value="P-loop containing nucleotide triphosphate hydrolases"/>
    <property type="match status" value="1"/>
</dbReference>
<protein>
    <recommendedName>
        <fullName evidence="3">ATP-binding protein</fullName>
    </recommendedName>
</protein>
<dbReference type="EMBL" id="BMDD01000001">
    <property type="protein sequence ID" value="GGH69514.1"/>
    <property type="molecule type" value="Genomic_DNA"/>
</dbReference>
<evidence type="ECO:0000313" key="1">
    <source>
        <dbReference type="EMBL" id="GGH69514.1"/>
    </source>
</evidence>
<proteinExistence type="predicted"/>